<reference evidence="3" key="1">
    <citation type="submission" date="2022-06" db="EMBL/GenBank/DDBJ databases">
        <title>Ornithinimicrobium JY.X270.</title>
        <authorList>
            <person name="Huang Y."/>
        </authorList>
    </citation>
    <scope>NUCLEOTIDE SEQUENCE</scope>
    <source>
        <strain evidence="3">JY.X270</strain>
    </source>
</reference>
<dbReference type="Proteomes" id="UP001056535">
    <property type="component" value="Chromosome"/>
</dbReference>
<organism evidence="3 4">
    <name type="scientific">Ornithinimicrobium cryptoxanthini</name>
    <dbReference type="NCBI Taxonomy" id="2934161"/>
    <lineage>
        <taxon>Bacteria</taxon>
        <taxon>Bacillati</taxon>
        <taxon>Actinomycetota</taxon>
        <taxon>Actinomycetes</taxon>
        <taxon>Micrococcales</taxon>
        <taxon>Ornithinimicrobiaceae</taxon>
        <taxon>Ornithinimicrobium</taxon>
    </lineage>
</organism>
<dbReference type="SMART" id="SM00422">
    <property type="entry name" value="HTH_MERR"/>
    <property type="match status" value="1"/>
</dbReference>
<dbReference type="InterPro" id="IPR009061">
    <property type="entry name" value="DNA-bd_dom_put_sf"/>
</dbReference>
<dbReference type="Pfam" id="PF13411">
    <property type="entry name" value="MerR_1"/>
    <property type="match status" value="1"/>
</dbReference>
<accession>A0ABY4YHB4</accession>
<gene>
    <name evidence="3" type="ORF">NF557_16400</name>
</gene>
<dbReference type="PROSITE" id="PS50937">
    <property type="entry name" value="HTH_MERR_2"/>
    <property type="match status" value="1"/>
</dbReference>
<dbReference type="PRINTS" id="PR00040">
    <property type="entry name" value="HTHMERR"/>
</dbReference>
<dbReference type="SUPFAM" id="SSF46955">
    <property type="entry name" value="Putative DNA-binding domain"/>
    <property type="match status" value="1"/>
</dbReference>
<feature type="domain" description="HTH merR-type" evidence="2">
    <location>
        <begin position="12"/>
        <end position="80"/>
    </location>
</feature>
<dbReference type="EMBL" id="CP099490">
    <property type="protein sequence ID" value="USQ76147.1"/>
    <property type="molecule type" value="Genomic_DNA"/>
</dbReference>
<name>A0ABY4YHB4_9MICO</name>
<dbReference type="PANTHER" id="PTHR30204:SF58">
    <property type="entry name" value="HTH-TYPE TRANSCRIPTIONAL REGULATOR YFMP"/>
    <property type="match status" value="1"/>
</dbReference>
<dbReference type="InterPro" id="IPR047057">
    <property type="entry name" value="MerR_fam"/>
</dbReference>
<dbReference type="PANTHER" id="PTHR30204">
    <property type="entry name" value="REDOX-CYCLING DRUG-SENSING TRANSCRIPTIONAL ACTIVATOR SOXR"/>
    <property type="match status" value="1"/>
</dbReference>
<evidence type="ECO:0000313" key="3">
    <source>
        <dbReference type="EMBL" id="USQ76147.1"/>
    </source>
</evidence>
<evidence type="ECO:0000259" key="2">
    <source>
        <dbReference type="PROSITE" id="PS50937"/>
    </source>
</evidence>
<dbReference type="InterPro" id="IPR000551">
    <property type="entry name" value="MerR-type_HTH_dom"/>
</dbReference>
<evidence type="ECO:0000313" key="4">
    <source>
        <dbReference type="Proteomes" id="UP001056535"/>
    </source>
</evidence>
<dbReference type="Gene3D" id="1.10.1660.10">
    <property type="match status" value="1"/>
</dbReference>
<evidence type="ECO:0000256" key="1">
    <source>
        <dbReference type="ARBA" id="ARBA00023125"/>
    </source>
</evidence>
<keyword evidence="1" id="KW-0238">DNA-binding</keyword>
<protein>
    <submittedName>
        <fullName evidence="3">MerR family transcriptional regulator</fullName>
    </submittedName>
</protein>
<dbReference type="RefSeq" id="WP_252620842.1">
    <property type="nucleotide sequence ID" value="NZ_CP099490.1"/>
</dbReference>
<sequence length="107" mass="11961">MNFDGLSRDRALYGVSVAAELTGVQPQMLRAYEAKGLLEPYRTEGGTRRYSGDDLARVGRITTLLAAGLNLAGVDQVLQLEAETQRLQAELDALHTRQRWQEEEDQQ</sequence>
<proteinExistence type="predicted"/>
<keyword evidence="4" id="KW-1185">Reference proteome</keyword>